<name>A0ABN9UTK0_9DINO</name>
<evidence type="ECO:0000313" key="3">
    <source>
        <dbReference type="Proteomes" id="UP001189429"/>
    </source>
</evidence>
<accession>A0ABN9UTK0</accession>
<protein>
    <recommendedName>
        <fullName evidence="4">Distal membrane arm assembly complex 2-like protein</fullName>
    </recommendedName>
</protein>
<dbReference type="Proteomes" id="UP001189429">
    <property type="component" value="Unassembled WGS sequence"/>
</dbReference>
<evidence type="ECO:0008006" key="4">
    <source>
        <dbReference type="Google" id="ProtNLM"/>
    </source>
</evidence>
<feature type="region of interest" description="Disordered" evidence="1">
    <location>
        <begin position="238"/>
        <end position="351"/>
    </location>
</feature>
<evidence type="ECO:0000313" key="2">
    <source>
        <dbReference type="EMBL" id="CAK0863318.1"/>
    </source>
</evidence>
<dbReference type="EMBL" id="CAUYUJ010016249">
    <property type="protein sequence ID" value="CAK0863318.1"/>
    <property type="molecule type" value="Genomic_DNA"/>
</dbReference>
<dbReference type="Gene3D" id="3.80.10.10">
    <property type="entry name" value="Ribonuclease Inhibitor"/>
    <property type="match status" value="2"/>
</dbReference>
<dbReference type="SUPFAM" id="SSF52047">
    <property type="entry name" value="RNI-like"/>
    <property type="match status" value="1"/>
</dbReference>
<organism evidence="2 3">
    <name type="scientific">Prorocentrum cordatum</name>
    <dbReference type="NCBI Taxonomy" id="2364126"/>
    <lineage>
        <taxon>Eukaryota</taxon>
        <taxon>Sar</taxon>
        <taxon>Alveolata</taxon>
        <taxon>Dinophyceae</taxon>
        <taxon>Prorocentrales</taxon>
        <taxon>Prorocentraceae</taxon>
        <taxon>Prorocentrum</taxon>
    </lineage>
</organism>
<sequence>MRRVSAATIWAQAAPAQEAEVLPRIARPHRPPGPVRMRLLQLSAAHLRSVGELLAQGSALRLALACRACAAALRHGSLWHFSCLVLDGDQRYHPAGILSAVAAEGIRVLLACNLGWSLFRELAGRPFNELRSLLISECMFEGVGARAVAELVARHGVRSLVLHNCFLEEGDVAAIAAAAEPLECLSLAEAGLRPVPLGGPLGAILRHGRLAQLSLWGCLRLEEGRLHGSPARLLHAEEAPHRQQQGAARRHRAPPLQEHGRQGGKPRPLCRCWRGADGRVRRGSGLGPERGARPDGVATGRAQDDQQIAGRAVGVWHAPPGPRPLRQRPRRAHGGSLRGLARAPRSAARRLGRRAQLRRLRRRRGRRGRRGLRGPAERRALAALDWVAGGLGTLRVLDASRAGLEDAALVGLEAARAGAAGLAEVDLSHNMLTEDGAAALLRTLAHGGSQLRRLDLAINYRGGARTSPPLCALVGASSCWRGCR</sequence>
<dbReference type="InterPro" id="IPR032675">
    <property type="entry name" value="LRR_dom_sf"/>
</dbReference>
<reference evidence="2" key="1">
    <citation type="submission" date="2023-10" db="EMBL/GenBank/DDBJ databases">
        <authorList>
            <person name="Chen Y."/>
            <person name="Shah S."/>
            <person name="Dougan E. K."/>
            <person name="Thang M."/>
            <person name="Chan C."/>
        </authorList>
    </citation>
    <scope>NUCLEOTIDE SEQUENCE [LARGE SCALE GENOMIC DNA]</scope>
</reference>
<comment type="caution">
    <text evidence="2">The sequence shown here is derived from an EMBL/GenBank/DDBJ whole genome shotgun (WGS) entry which is preliminary data.</text>
</comment>
<keyword evidence="3" id="KW-1185">Reference proteome</keyword>
<proteinExistence type="predicted"/>
<evidence type="ECO:0000256" key="1">
    <source>
        <dbReference type="SAM" id="MobiDB-lite"/>
    </source>
</evidence>
<gene>
    <name evidence="2" type="ORF">PCOR1329_LOCUS51508</name>
</gene>